<geneLocation type="plasmid" evidence="2 3">
    <name>unnamed1</name>
</geneLocation>
<dbReference type="Proteomes" id="UP001622594">
    <property type="component" value="Plasmid unnamed1"/>
</dbReference>
<protein>
    <recommendedName>
        <fullName evidence="4">Transposase</fullName>
    </recommendedName>
</protein>
<keyword evidence="3" id="KW-1185">Reference proteome</keyword>
<organism evidence="2 3">
    <name type="scientific">Streptomyces zaomyceticus</name>
    <dbReference type="NCBI Taxonomy" id="68286"/>
    <lineage>
        <taxon>Bacteria</taxon>
        <taxon>Bacillati</taxon>
        <taxon>Actinomycetota</taxon>
        <taxon>Actinomycetes</taxon>
        <taxon>Kitasatosporales</taxon>
        <taxon>Streptomycetaceae</taxon>
        <taxon>Streptomyces</taxon>
    </lineage>
</organism>
<evidence type="ECO:0000313" key="3">
    <source>
        <dbReference type="Proteomes" id="UP001622594"/>
    </source>
</evidence>
<reference evidence="2 3" key="1">
    <citation type="submission" date="2022-10" db="EMBL/GenBank/DDBJ databases">
        <title>The complete genomes of actinobacterial strains from the NBC collection.</title>
        <authorList>
            <person name="Joergensen T.S."/>
            <person name="Alvarez Arevalo M."/>
            <person name="Sterndorff E.B."/>
            <person name="Faurdal D."/>
            <person name="Vuksanovic O."/>
            <person name="Mourched A.-S."/>
            <person name="Charusanti P."/>
            <person name="Shaw S."/>
            <person name="Blin K."/>
            <person name="Weber T."/>
        </authorList>
    </citation>
    <scope>NUCLEOTIDE SEQUENCE [LARGE SCALE GENOMIC DNA]</scope>
    <source>
        <strain evidence="2 3">NBC_00123</strain>
        <plasmid evidence="2 3">unnamed1</plasmid>
    </source>
</reference>
<feature type="region of interest" description="Disordered" evidence="1">
    <location>
        <begin position="49"/>
        <end position="74"/>
    </location>
</feature>
<proteinExistence type="predicted"/>
<dbReference type="RefSeq" id="WP_331717885.1">
    <property type="nucleotide sequence ID" value="NZ_CP108189.1"/>
</dbReference>
<feature type="compositionally biased region" description="Basic residues" evidence="1">
    <location>
        <begin position="57"/>
        <end position="74"/>
    </location>
</feature>
<dbReference type="EMBL" id="CP108189">
    <property type="protein sequence ID" value="WTR75791.1"/>
    <property type="molecule type" value="Genomic_DNA"/>
</dbReference>
<keyword evidence="2" id="KW-0614">Plasmid</keyword>
<name>A0ABZ1LQR6_9ACTN</name>
<gene>
    <name evidence="2" type="ORF">OG814_41730</name>
</gene>
<accession>A0ABZ1LQR6</accession>
<sequence>MAHLIFDEDEARQLRESARERAAAGEGLLAYTLEQLAAEGIYLSKATPYADVQGPPRARRHGRRPYSRRRLTTPKHGPWRAHVVLHDVAERQIDEMIDEDREVLDAAIVRLSLDHRIGSRA</sequence>
<evidence type="ECO:0008006" key="4">
    <source>
        <dbReference type="Google" id="ProtNLM"/>
    </source>
</evidence>
<evidence type="ECO:0000256" key="1">
    <source>
        <dbReference type="SAM" id="MobiDB-lite"/>
    </source>
</evidence>
<evidence type="ECO:0000313" key="2">
    <source>
        <dbReference type="EMBL" id="WTR75791.1"/>
    </source>
</evidence>